<dbReference type="InterPro" id="IPR039477">
    <property type="entry name" value="ILEI/PANDER_dom"/>
</dbReference>
<evidence type="ECO:0000313" key="9">
    <source>
        <dbReference type="EMBL" id="CAJ0929427.1"/>
    </source>
</evidence>
<keyword evidence="10" id="KW-1185">Reference proteome</keyword>
<protein>
    <recommendedName>
        <fullName evidence="8">ILEI/PANDER domain-containing protein</fullName>
    </recommendedName>
</protein>
<keyword evidence="6" id="KW-1015">Disulfide bond</keyword>
<name>A0ABN9L3V8_9NEOB</name>
<keyword evidence="5 7" id="KW-0430">Lectin</keyword>
<dbReference type="Pfam" id="PF15711">
    <property type="entry name" value="ILEI"/>
    <property type="match status" value="1"/>
</dbReference>
<gene>
    <name evidence="9" type="ORF">RIMI_LOCUS3819215</name>
</gene>
<comment type="caution">
    <text evidence="9">The sequence shown here is derived from an EMBL/GenBank/DDBJ whole genome shotgun (WGS) entry which is preliminary data.</text>
</comment>
<dbReference type="PANTHER" id="PTHR14592">
    <property type="entry name" value="UNCHARACTERIZED FAM3"/>
    <property type="match status" value="1"/>
</dbReference>
<sequence>MVLTEPGKKVFEELGSKEIRNLQFRSQWVFLAGKGVTIPDNIEREKAIHSNSKNRYSGWPAEIQIDGCLPK</sequence>
<accession>A0ABN9L3V8</accession>
<keyword evidence="4" id="KW-0732">Signal</keyword>
<reference evidence="9" key="1">
    <citation type="submission" date="2023-07" db="EMBL/GenBank/DDBJ databases">
        <authorList>
            <person name="Stuckert A."/>
        </authorList>
    </citation>
    <scope>NUCLEOTIDE SEQUENCE</scope>
</reference>
<feature type="domain" description="ILEI/PANDER" evidence="8">
    <location>
        <begin position="3"/>
        <end position="35"/>
    </location>
</feature>
<dbReference type="EMBL" id="CAUEEQ010005879">
    <property type="protein sequence ID" value="CAJ0929427.1"/>
    <property type="molecule type" value="Genomic_DNA"/>
</dbReference>
<comment type="subcellular location">
    <subcellularLocation>
        <location evidence="1">Secreted</location>
    </subcellularLocation>
</comment>
<dbReference type="Proteomes" id="UP001176940">
    <property type="component" value="Unassembled WGS sequence"/>
</dbReference>
<evidence type="ECO:0000256" key="4">
    <source>
        <dbReference type="ARBA" id="ARBA00022729"/>
    </source>
</evidence>
<evidence type="ECO:0000259" key="8">
    <source>
        <dbReference type="Pfam" id="PF15711"/>
    </source>
</evidence>
<evidence type="ECO:0000256" key="2">
    <source>
        <dbReference type="ARBA" id="ARBA00010905"/>
    </source>
</evidence>
<dbReference type="PROSITE" id="PS52031">
    <property type="entry name" value="GG_LECTIN"/>
    <property type="match status" value="1"/>
</dbReference>
<evidence type="ECO:0000256" key="3">
    <source>
        <dbReference type="ARBA" id="ARBA00022525"/>
    </source>
</evidence>
<dbReference type="InterPro" id="IPR039220">
    <property type="entry name" value="FAM3"/>
</dbReference>
<keyword evidence="3" id="KW-0964">Secreted</keyword>
<evidence type="ECO:0000256" key="1">
    <source>
        <dbReference type="ARBA" id="ARBA00004613"/>
    </source>
</evidence>
<evidence type="ECO:0000313" key="10">
    <source>
        <dbReference type="Proteomes" id="UP001176940"/>
    </source>
</evidence>
<organism evidence="9 10">
    <name type="scientific">Ranitomeya imitator</name>
    <name type="common">mimic poison frog</name>
    <dbReference type="NCBI Taxonomy" id="111125"/>
    <lineage>
        <taxon>Eukaryota</taxon>
        <taxon>Metazoa</taxon>
        <taxon>Chordata</taxon>
        <taxon>Craniata</taxon>
        <taxon>Vertebrata</taxon>
        <taxon>Euteleostomi</taxon>
        <taxon>Amphibia</taxon>
        <taxon>Batrachia</taxon>
        <taxon>Anura</taxon>
        <taxon>Neobatrachia</taxon>
        <taxon>Hyloidea</taxon>
        <taxon>Dendrobatidae</taxon>
        <taxon>Dendrobatinae</taxon>
        <taxon>Ranitomeya</taxon>
    </lineage>
</organism>
<evidence type="ECO:0000256" key="5">
    <source>
        <dbReference type="ARBA" id="ARBA00022734"/>
    </source>
</evidence>
<evidence type="ECO:0000256" key="7">
    <source>
        <dbReference type="PROSITE-ProRule" id="PRU01375"/>
    </source>
</evidence>
<proteinExistence type="inferred from homology"/>
<evidence type="ECO:0000256" key="6">
    <source>
        <dbReference type="ARBA" id="ARBA00023157"/>
    </source>
</evidence>
<comment type="similarity">
    <text evidence="2">Belongs to the FAM3 family.</text>
</comment>